<dbReference type="InterPro" id="IPR017907">
    <property type="entry name" value="Znf_RING_CS"/>
</dbReference>
<evidence type="ECO:0008006" key="9">
    <source>
        <dbReference type="Google" id="ProtNLM"/>
    </source>
</evidence>
<proteinExistence type="predicted"/>
<dbReference type="InterPro" id="IPR001841">
    <property type="entry name" value="Znf_RING"/>
</dbReference>
<evidence type="ECO:0000259" key="6">
    <source>
        <dbReference type="PROSITE" id="PS51382"/>
    </source>
</evidence>
<dbReference type="PANTHER" id="PTHR23327">
    <property type="entry name" value="RING FINGER PROTEIN 127"/>
    <property type="match status" value="1"/>
</dbReference>
<keyword evidence="3" id="KW-0862">Zinc</keyword>
<accession>A0A0A1T8J7</accession>
<feature type="domain" description="RING-type" evidence="5">
    <location>
        <begin position="359"/>
        <end position="398"/>
    </location>
</feature>
<dbReference type="SUPFAM" id="SSF57850">
    <property type="entry name" value="RING/U-box"/>
    <property type="match status" value="1"/>
</dbReference>
<organism evidence="7 8">
    <name type="scientific">[Torrubiella] hemipterigena</name>
    <dbReference type="NCBI Taxonomy" id="1531966"/>
    <lineage>
        <taxon>Eukaryota</taxon>
        <taxon>Fungi</taxon>
        <taxon>Dikarya</taxon>
        <taxon>Ascomycota</taxon>
        <taxon>Pezizomycotina</taxon>
        <taxon>Sordariomycetes</taxon>
        <taxon>Hypocreomycetidae</taxon>
        <taxon>Hypocreales</taxon>
        <taxon>Clavicipitaceae</taxon>
        <taxon>Clavicipitaceae incertae sedis</taxon>
        <taxon>'Torrubiella' clade</taxon>
    </lineage>
</organism>
<dbReference type="OrthoDB" id="5588846at2759"/>
<feature type="domain" description="SPX" evidence="6">
    <location>
        <begin position="1"/>
        <end position="323"/>
    </location>
</feature>
<dbReference type="SMART" id="SM00184">
    <property type="entry name" value="RING"/>
    <property type="match status" value="1"/>
</dbReference>
<protein>
    <recommendedName>
        <fullName evidence="9">RING-14 protein</fullName>
    </recommendedName>
</protein>
<dbReference type="PROSITE" id="PS00518">
    <property type="entry name" value="ZF_RING_1"/>
    <property type="match status" value="1"/>
</dbReference>
<name>A0A0A1T8J7_9HYPO</name>
<gene>
    <name evidence="7" type="ORF">VHEMI09026</name>
</gene>
<evidence type="ECO:0000256" key="1">
    <source>
        <dbReference type="ARBA" id="ARBA00022723"/>
    </source>
</evidence>
<dbReference type="Proteomes" id="UP000039046">
    <property type="component" value="Unassembled WGS sequence"/>
</dbReference>
<dbReference type="InterPro" id="IPR004331">
    <property type="entry name" value="SPX_dom"/>
</dbReference>
<evidence type="ECO:0000313" key="8">
    <source>
        <dbReference type="Proteomes" id="UP000039046"/>
    </source>
</evidence>
<keyword evidence="1" id="KW-0479">Metal-binding</keyword>
<dbReference type="AlphaFoldDB" id="A0A0A1T8J7"/>
<dbReference type="PROSITE" id="PS51382">
    <property type="entry name" value="SPX"/>
    <property type="match status" value="1"/>
</dbReference>
<keyword evidence="2 4" id="KW-0863">Zinc-finger</keyword>
<evidence type="ECO:0000256" key="2">
    <source>
        <dbReference type="ARBA" id="ARBA00022771"/>
    </source>
</evidence>
<evidence type="ECO:0000313" key="7">
    <source>
        <dbReference type="EMBL" id="CEJ93436.1"/>
    </source>
</evidence>
<evidence type="ECO:0000256" key="3">
    <source>
        <dbReference type="ARBA" id="ARBA00022833"/>
    </source>
</evidence>
<dbReference type="Pfam" id="PF00097">
    <property type="entry name" value="zf-C3HC4"/>
    <property type="match status" value="1"/>
</dbReference>
<keyword evidence="8" id="KW-1185">Reference proteome</keyword>
<dbReference type="PROSITE" id="PS50089">
    <property type="entry name" value="ZF_RING_2"/>
    <property type="match status" value="1"/>
</dbReference>
<dbReference type="GO" id="GO:0008270">
    <property type="term" value="F:zinc ion binding"/>
    <property type="evidence" value="ECO:0007669"/>
    <property type="project" value="UniProtKB-KW"/>
</dbReference>
<dbReference type="EMBL" id="CDHN01000005">
    <property type="protein sequence ID" value="CEJ93436.1"/>
    <property type="molecule type" value="Genomic_DNA"/>
</dbReference>
<dbReference type="Gene3D" id="3.30.40.10">
    <property type="entry name" value="Zinc/RING finger domain, C3HC4 (zinc finger)"/>
    <property type="match status" value="1"/>
</dbReference>
<evidence type="ECO:0000256" key="4">
    <source>
        <dbReference type="PROSITE-ProRule" id="PRU00175"/>
    </source>
</evidence>
<dbReference type="InterPro" id="IPR013083">
    <property type="entry name" value="Znf_RING/FYVE/PHD"/>
</dbReference>
<dbReference type="HOGENOM" id="CLU_017137_2_1_1"/>
<evidence type="ECO:0000259" key="5">
    <source>
        <dbReference type="PROSITE" id="PS50089"/>
    </source>
</evidence>
<dbReference type="PANTHER" id="PTHR23327:SF51">
    <property type="entry name" value="TRANSCRIPTIONAL REGULATOR OF YEAST FORM ADHERENCE 3"/>
    <property type="match status" value="1"/>
</dbReference>
<dbReference type="Pfam" id="PF03105">
    <property type="entry name" value="SPX"/>
    <property type="match status" value="1"/>
</dbReference>
<dbReference type="STRING" id="1531966.A0A0A1T8J7"/>
<sequence>MKFAHDFKAALATQDFPEEWIQRAIPYSQLKKCLKRVQRELEGLGLDVATLRTLLEKDSTSPIAMQYSLDADSDSAIVHPKLTVMLHVEEGVLVDASLSDASKLFLKKLATDIRRPSAASAVEIEHESTNGAAADEKHANGDEDLELKLTPTNGSQREVIEVPLVFDSEFFDLLQSDVQNIEALQKQELTNLTKDVISLKDEVAQASKPSRFSKNDLVRWREIFELYLDAGIFFANLEQDHGARTSAKALKQLQWFQEQVDKRSLAKAFKLAESRQAFSRFLEINASLLKNLQFQELNSLAVSKILKKFDKRTALGVSKTFPNTIHKGKLLSGSIAKDVCSTMSQELMTLLPQINDYLCPVCFSLAYRPVRLDCQHVFCIRCIIKIQRRGEHHCPLCRADVVMKASADNLDRPLEKYLRKYFPNEVKEKQRANEIERGIEDYGPSYKHQECIIM</sequence>
<reference evidence="7 8" key="1">
    <citation type="journal article" date="2015" name="Genome Announc.">
        <title>Draft Genome Sequence and Gene Annotation of the Entomopathogenic Fungus Verticillium hemipterigenum.</title>
        <authorList>
            <person name="Horn F."/>
            <person name="Habel A."/>
            <person name="Scharf D.H."/>
            <person name="Dworschak J."/>
            <person name="Brakhage A.A."/>
            <person name="Guthke R."/>
            <person name="Hertweck C."/>
            <person name="Linde J."/>
        </authorList>
    </citation>
    <scope>NUCLEOTIDE SEQUENCE [LARGE SCALE GENOMIC DNA]</scope>
</reference>
<dbReference type="InterPro" id="IPR018957">
    <property type="entry name" value="Znf_C3HC4_RING-type"/>
</dbReference>